<dbReference type="EMBL" id="FMYL01000001">
    <property type="protein sequence ID" value="SDB81031.1"/>
    <property type="molecule type" value="Genomic_DNA"/>
</dbReference>
<sequence length="170" mass="18719">MHLTHRLAAVVLTLGLSASLVGCGFHLVGKGPYATPVAYNNMALSLPNKANALEEKLVVYLTGNGIHITTNANQYTLRVLDYNYRRQKLSGRVAEVILQLNATFQIEDKNGKVVTQPRTISSVKSYQYNVATVNVDDNEESYLNNILVDDVAQQMARQIATNRLPTTTSP</sequence>
<keyword evidence="3 6" id="KW-0564">Palmitate</keyword>
<dbReference type="AlphaFoldDB" id="A0A1G6GGA1"/>
<keyword evidence="5 6" id="KW-0449">Lipoprotein</keyword>
<dbReference type="PANTHER" id="PTHR38098">
    <property type="entry name" value="LPS-ASSEMBLY LIPOPROTEIN LPTE"/>
    <property type="match status" value="1"/>
</dbReference>
<protein>
    <recommendedName>
        <fullName evidence="6">LPS-assembly lipoprotein LptE</fullName>
    </recommendedName>
</protein>
<dbReference type="Pfam" id="PF04390">
    <property type="entry name" value="LptE"/>
    <property type="match status" value="1"/>
</dbReference>
<evidence type="ECO:0000256" key="4">
    <source>
        <dbReference type="ARBA" id="ARBA00023237"/>
    </source>
</evidence>
<dbReference type="STRING" id="1219383.SAMN05421733_10163"/>
<dbReference type="GO" id="GO:1990351">
    <property type="term" value="C:transporter complex"/>
    <property type="evidence" value="ECO:0007669"/>
    <property type="project" value="TreeGrafter"/>
</dbReference>
<evidence type="ECO:0000256" key="1">
    <source>
        <dbReference type="ARBA" id="ARBA00022729"/>
    </source>
</evidence>
<comment type="subunit">
    <text evidence="6">Component of the lipopolysaccharide transport and assembly complex. Interacts with LptD.</text>
</comment>
<evidence type="ECO:0000313" key="8">
    <source>
        <dbReference type="Proteomes" id="UP000242501"/>
    </source>
</evidence>
<name>A0A1G6GGA1_9GAMM</name>
<dbReference type="InterPro" id="IPR007485">
    <property type="entry name" value="LPS_assembly_LptE"/>
</dbReference>
<accession>A0A1G6GGA1</accession>
<organism evidence="7 8">
    <name type="scientific">Acinetobacter boissieri</name>
    <dbReference type="NCBI Taxonomy" id="1219383"/>
    <lineage>
        <taxon>Bacteria</taxon>
        <taxon>Pseudomonadati</taxon>
        <taxon>Pseudomonadota</taxon>
        <taxon>Gammaproteobacteria</taxon>
        <taxon>Moraxellales</taxon>
        <taxon>Moraxellaceae</taxon>
        <taxon>Acinetobacter</taxon>
    </lineage>
</organism>
<evidence type="ECO:0000256" key="6">
    <source>
        <dbReference type="HAMAP-Rule" id="MF_01186"/>
    </source>
</evidence>
<reference evidence="8" key="1">
    <citation type="submission" date="2016-09" db="EMBL/GenBank/DDBJ databases">
        <authorList>
            <person name="Varghese N."/>
            <person name="Submissions S."/>
        </authorList>
    </citation>
    <scope>NUCLEOTIDE SEQUENCE [LARGE SCALE GENOMIC DNA]</scope>
    <source>
        <strain evidence="8">ANC 4422</strain>
    </source>
</reference>
<keyword evidence="1 6" id="KW-0732">Signal</keyword>
<dbReference type="HAMAP" id="MF_01186">
    <property type="entry name" value="LPS_assembly_LptE"/>
    <property type="match status" value="1"/>
</dbReference>
<keyword evidence="2 6" id="KW-0472">Membrane</keyword>
<dbReference type="GO" id="GO:0001530">
    <property type="term" value="F:lipopolysaccharide binding"/>
    <property type="evidence" value="ECO:0007669"/>
    <property type="project" value="TreeGrafter"/>
</dbReference>
<comment type="subcellular location">
    <subcellularLocation>
        <location evidence="6">Cell outer membrane</location>
        <topology evidence="6">Lipid-anchor</topology>
    </subcellularLocation>
</comment>
<comment type="function">
    <text evidence="6">Together with LptD, is involved in the assembly of lipopolysaccharide (LPS) at the surface of the outer membrane. Required for the proper assembly of LptD. Binds LPS and may serve as the LPS recognition site at the outer membrane.</text>
</comment>
<gene>
    <name evidence="6" type="primary">lptE</name>
    <name evidence="7" type="ORF">SAMN05421733_10163</name>
</gene>
<dbReference type="GO" id="GO:0043165">
    <property type="term" value="P:Gram-negative-bacterium-type cell outer membrane assembly"/>
    <property type="evidence" value="ECO:0007669"/>
    <property type="project" value="UniProtKB-UniRule"/>
</dbReference>
<keyword evidence="8" id="KW-1185">Reference proteome</keyword>
<comment type="similarity">
    <text evidence="6">Belongs to the LptE lipoprotein family.</text>
</comment>
<dbReference type="Proteomes" id="UP000242501">
    <property type="component" value="Unassembled WGS sequence"/>
</dbReference>
<dbReference type="PROSITE" id="PS51257">
    <property type="entry name" value="PROKAR_LIPOPROTEIN"/>
    <property type="match status" value="1"/>
</dbReference>
<dbReference type="GO" id="GO:0009279">
    <property type="term" value="C:cell outer membrane"/>
    <property type="evidence" value="ECO:0007669"/>
    <property type="project" value="UniProtKB-SubCell"/>
</dbReference>
<evidence type="ECO:0000256" key="3">
    <source>
        <dbReference type="ARBA" id="ARBA00023139"/>
    </source>
</evidence>
<evidence type="ECO:0000313" key="7">
    <source>
        <dbReference type="EMBL" id="SDB81031.1"/>
    </source>
</evidence>
<dbReference type="GO" id="GO:0015920">
    <property type="term" value="P:lipopolysaccharide transport"/>
    <property type="evidence" value="ECO:0007669"/>
    <property type="project" value="TreeGrafter"/>
</dbReference>
<keyword evidence="4 6" id="KW-0998">Cell outer membrane</keyword>
<dbReference type="Gene3D" id="3.30.160.150">
    <property type="entry name" value="Lipoprotein like domain"/>
    <property type="match status" value="1"/>
</dbReference>
<dbReference type="RefSeq" id="WP_092746339.1">
    <property type="nucleotide sequence ID" value="NZ_FMYL01000001.1"/>
</dbReference>
<evidence type="ECO:0000256" key="2">
    <source>
        <dbReference type="ARBA" id="ARBA00023136"/>
    </source>
</evidence>
<proteinExistence type="inferred from homology"/>
<dbReference type="PANTHER" id="PTHR38098:SF1">
    <property type="entry name" value="LPS-ASSEMBLY LIPOPROTEIN LPTE"/>
    <property type="match status" value="1"/>
</dbReference>
<evidence type="ECO:0000256" key="5">
    <source>
        <dbReference type="ARBA" id="ARBA00023288"/>
    </source>
</evidence>
<dbReference type="OrthoDB" id="7349153at2"/>